<dbReference type="SUPFAM" id="SSF46689">
    <property type="entry name" value="Homeodomain-like"/>
    <property type="match status" value="1"/>
</dbReference>
<feature type="region of interest" description="Disordered" evidence="2">
    <location>
        <begin position="604"/>
        <end position="674"/>
    </location>
</feature>
<dbReference type="GO" id="GO:0001156">
    <property type="term" value="F:TFIIIC-class transcription factor complex binding"/>
    <property type="evidence" value="ECO:0007669"/>
    <property type="project" value="TreeGrafter"/>
</dbReference>
<dbReference type="SMART" id="SM00717">
    <property type="entry name" value="SANT"/>
    <property type="match status" value="1"/>
</dbReference>
<feature type="compositionally biased region" description="Polar residues" evidence="2">
    <location>
        <begin position="100"/>
        <end position="115"/>
    </location>
</feature>
<proteinExistence type="predicted"/>
<feature type="compositionally biased region" description="Basic and acidic residues" evidence="2">
    <location>
        <begin position="664"/>
        <end position="674"/>
    </location>
</feature>
<comment type="subcellular location">
    <subcellularLocation>
        <location evidence="1">Nucleus</location>
    </subcellularLocation>
</comment>
<evidence type="ECO:0000313" key="6">
    <source>
        <dbReference type="RefSeq" id="XP_026271782.1"/>
    </source>
</evidence>
<dbReference type="GO" id="GO:0005634">
    <property type="term" value="C:nucleus"/>
    <property type="evidence" value="ECO:0007669"/>
    <property type="project" value="UniProtKB-SubCell"/>
</dbReference>
<dbReference type="Proteomes" id="UP000504606">
    <property type="component" value="Unplaced"/>
</dbReference>
<gene>
    <name evidence="5 6" type="primary">LOC113201975</name>
</gene>
<feature type="compositionally biased region" description="Basic and acidic residues" evidence="2">
    <location>
        <begin position="49"/>
        <end position="70"/>
    </location>
</feature>
<dbReference type="OrthoDB" id="272624at2759"/>
<name>A0A6J1RYY4_FRAOC</name>
<dbReference type="AlphaFoldDB" id="A0A6J1RYY4"/>
<dbReference type="GO" id="GO:0000126">
    <property type="term" value="C:transcription factor TFIIIB complex"/>
    <property type="evidence" value="ECO:0007669"/>
    <property type="project" value="TreeGrafter"/>
</dbReference>
<feature type="region of interest" description="Disordered" evidence="2">
    <location>
        <begin position="695"/>
        <end position="736"/>
    </location>
</feature>
<evidence type="ECO:0000313" key="4">
    <source>
        <dbReference type="Proteomes" id="UP000504606"/>
    </source>
</evidence>
<feature type="compositionally biased region" description="Basic and acidic residues" evidence="2">
    <location>
        <begin position="604"/>
        <end position="623"/>
    </location>
</feature>
<feature type="compositionally biased region" description="Polar residues" evidence="2">
    <location>
        <begin position="785"/>
        <end position="794"/>
    </location>
</feature>
<dbReference type="InterPro" id="IPR039467">
    <property type="entry name" value="TFIIIB_B''_Myb"/>
</dbReference>
<feature type="domain" description="Myb-like" evidence="3">
    <location>
        <begin position="519"/>
        <end position="567"/>
    </location>
</feature>
<accession>A0A6J1RYY4</accession>
<evidence type="ECO:0000256" key="2">
    <source>
        <dbReference type="SAM" id="MobiDB-lite"/>
    </source>
</evidence>
<feature type="region of interest" description="Disordered" evidence="2">
    <location>
        <begin position="1065"/>
        <end position="1091"/>
    </location>
</feature>
<feature type="region of interest" description="Disordered" evidence="2">
    <location>
        <begin position="748"/>
        <end position="794"/>
    </location>
</feature>
<evidence type="ECO:0000256" key="1">
    <source>
        <dbReference type="ARBA" id="ARBA00004123"/>
    </source>
</evidence>
<dbReference type="InterPro" id="IPR001005">
    <property type="entry name" value="SANT/Myb"/>
</dbReference>
<dbReference type="KEGG" id="foc:113201975"/>
<feature type="compositionally biased region" description="Polar residues" evidence="2">
    <location>
        <begin position="201"/>
        <end position="217"/>
    </location>
</feature>
<feature type="compositionally biased region" description="Polar residues" evidence="2">
    <location>
        <begin position="753"/>
        <end position="772"/>
    </location>
</feature>
<dbReference type="InterPro" id="IPR009057">
    <property type="entry name" value="Homeodomain-like_sf"/>
</dbReference>
<feature type="compositionally biased region" description="Basic residues" evidence="2">
    <location>
        <begin position="773"/>
        <end position="782"/>
    </location>
</feature>
<dbReference type="PANTHER" id="PTHR22929:SF0">
    <property type="entry name" value="TRANSCRIPTION FACTOR TFIIIB COMPONENT B'' HOMOLOG"/>
    <property type="match status" value="1"/>
</dbReference>
<feature type="compositionally biased region" description="Basic and acidic residues" evidence="2">
    <location>
        <begin position="78"/>
        <end position="93"/>
    </location>
</feature>
<dbReference type="CTD" id="55814"/>
<dbReference type="GO" id="GO:0070898">
    <property type="term" value="P:RNA polymerase III preinitiation complex assembly"/>
    <property type="evidence" value="ECO:0007669"/>
    <property type="project" value="TreeGrafter"/>
</dbReference>
<evidence type="ECO:0000259" key="3">
    <source>
        <dbReference type="SMART" id="SM00717"/>
    </source>
</evidence>
<dbReference type="RefSeq" id="XP_026271781.1">
    <property type="nucleotide sequence ID" value="XM_026415996.2"/>
</dbReference>
<feature type="compositionally biased region" description="Polar residues" evidence="2">
    <location>
        <begin position="407"/>
        <end position="417"/>
    </location>
</feature>
<sequence length="1091" mass="117749">MATRRSRIKAVANLPARRNRPLATTKTNENVDEGNDETSPPSTKVNENSIKDFPLDVKEKVDSPCKKSENITDSSSTPDRKSVIVTVEKDRKSVIVNRDQCVSTTKSLSADGTSDSCKEDCGSLSATSTSNSERLDGELTESHISNSELKSARIDEEVVQSSAKSHSSSEKNHDVIGSKSSNDDKDSSSQLEVVKEAAKVDSTSALTTDGAVTQSNRLPLRSRRTKPTVNLTAAARKRPASDLAVSSPCSPPPNKLKPAELLQRKTSEIDIVTTPGPNPEENNKQAVASDINEPSKLGGQASTPVPSFPETKTGSKAVPDLPASFKVPASSPLKTKDNSHETACDSSNTLDKSNSSPQKESSGVKRKQSTNAQKVAAARKSLKSRLSTDGPLPRSSLTMFDLIFYNPSKNPMKSNDSSTKKIRDRLNSVSSVSSIQEDRLNEESVDDVDGGKENTNDDTEEIAMPVPQVKVGADGSLILDEQSLVIETTGTKKSREDLERSEVVVETGSSYGHYKKIIRSKDWSDHETKKFYRALNVVGTDFSLMKPYFRNRTRRELKLKFKKEEKLNCKLVNKALAEPLDFDVSELQKECELEDEEEKRLEELAKQKEAEKDKPCDVEEKAKKPPKKKKTKCVSAMAELLTEEEENSPGDTVVRKPPLKSRPRKEIPMDVKRDRNADADYDMLALGVNISDKKQGKQAFSNVDTKAGPGDLPAGTSRKISKTKKKIVPLSTSSNVDSEAGSVALFDLDEETPSNLNGIDGQDTNPQEIKTKQVTKPRKRPVKISSESTSKSCNEVPTKIIGASEKELPASVSNSQPSVGPGLRTPPTLNLISSAGTKLIVAPSHVNIPVQSTPMRIPPLVSIGMSVTPPNAIQVVQRSVLQTTPSAAPSSKPVSSPITNFTPIYKLPQSTPLRTVQVPGSVLPSAPGIVTQSGSKVYQTTPTSKTVQVSGPGLPSASCIVTSSGAKVHQSTPTSKVRTIQVTPQNVQNPASFSVTTPVSRLLPSTPTLPRMEPGSIIVLKTPLPDNPDRHVLQVYMVTNTPPGSSTNNSLSITPHLQGINLLPGPSVQPASSRSPCISDDSDTERVLTKL</sequence>
<feature type="compositionally biased region" description="Polar residues" evidence="2">
    <location>
        <begin position="37"/>
        <end position="48"/>
    </location>
</feature>
<dbReference type="GeneID" id="113201975"/>
<feature type="compositionally biased region" description="Polar residues" evidence="2">
    <location>
        <begin position="344"/>
        <end position="361"/>
    </location>
</feature>
<dbReference type="RefSeq" id="XP_026271782.1">
    <property type="nucleotide sequence ID" value="XM_026415997.2"/>
</dbReference>
<feature type="compositionally biased region" description="Basic and acidic residues" evidence="2">
    <location>
        <begin position="334"/>
        <end position="343"/>
    </location>
</feature>
<reference evidence="5 6" key="1">
    <citation type="submission" date="2025-04" db="UniProtKB">
        <authorList>
            <consortium name="RefSeq"/>
        </authorList>
    </citation>
    <scope>IDENTIFICATION</scope>
    <source>
        <tissue evidence="5 6">Whole organism</tissue>
    </source>
</reference>
<evidence type="ECO:0000313" key="5">
    <source>
        <dbReference type="RefSeq" id="XP_026271781.1"/>
    </source>
</evidence>
<feature type="region of interest" description="Disordered" evidence="2">
    <location>
        <begin position="1"/>
        <end position="458"/>
    </location>
</feature>
<feature type="compositionally biased region" description="Basic and acidic residues" evidence="2">
    <location>
        <begin position="167"/>
        <end position="199"/>
    </location>
</feature>
<protein>
    <submittedName>
        <fullName evidence="5 6">Uncharacterized protein LOC113201975 isoform X1</fullName>
    </submittedName>
</protein>
<dbReference type="Pfam" id="PF15963">
    <property type="entry name" value="Myb_DNA-bind_7"/>
    <property type="match status" value="1"/>
</dbReference>
<dbReference type="PANTHER" id="PTHR22929">
    <property type="entry name" value="RNA POLYMERASE III TRANSCRIPTION INITIATION FACTOR B"/>
    <property type="match status" value="1"/>
</dbReference>
<keyword evidence="4" id="KW-1185">Reference proteome</keyword>
<organism evidence="4 5">
    <name type="scientific">Frankliniella occidentalis</name>
    <name type="common">Western flower thrips</name>
    <name type="synonym">Euthrips occidentalis</name>
    <dbReference type="NCBI Taxonomy" id="133901"/>
    <lineage>
        <taxon>Eukaryota</taxon>
        <taxon>Metazoa</taxon>
        <taxon>Ecdysozoa</taxon>
        <taxon>Arthropoda</taxon>
        <taxon>Hexapoda</taxon>
        <taxon>Insecta</taxon>
        <taxon>Pterygota</taxon>
        <taxon>Neoptera</taxon>
        <taxon>Paraneoptera</taxon>
        <taxon>Thysanoptera</taxon>
        <taxon>Terebrantia</taxon>
        <taxon>Thripoidea</taxon>
        <taxon>Thripidae</taxon>
        <taxon>Frankliniella</taxon>
    </lineage>
</organism>
<feature type="compositionally biased region" description="Polar residues" evidence="2">
    <location>
        <begin position="300"/>
        <end position="314"/>
    </location>
</feature>